<gene>
    <name evidence="4" type="ORF">KQ875_01045</name>
</gene>
<feature type="coiled-coil region" evidence="1">
    <location>
        <begin position="346"/>
        <end position="376"/>
    </location>
</feature>
<dbReference type="EMBL" id="JAHMHH010000001">
    <property type="protein sequence ID" value="MBU4692184.1"/>
    <property type="molecule type" value="Genomic_DNA"/>
</dbReference>
<proteinExistence type="predicted"/>
<feature type="chain" id="PRO_5045324510" description="Lipoprotein" evidence="3">
    <location>
        <begin position="22"/>
        <end position="1187"/>
    </location>
</feature>
<evidence type="ECO:0000313" key="4">
    <source>
        <dbReference type="EMBL" id="MBU4692184.1"/>
    </source>
</evidence>
<feature type="signal peptide" evidence="3">
    <location>
        <begin position="1"/>
        <end position="21"/>
    </location>
</feature>
<feature type="coiled-coil region" evidence="1">
    <location>
        <begin position="414"/>
        <end position="441"/>
    </location>
</feature>
<comment type="caution">
    <text evidence="4">The sequence shown here is derived from an EMBL/GenBank/DDBJ whole genome shotgun (WGS) entry which is preliminary data.</text>
</comment>
<keyword evidence="5" id="KW-1185">Reference proteome</keyword>
<name>A0ABS6DPC8_9MOLU</name>
<dbReference type="Proteomes" id="UP000718793">
    <property type="component" value="Unassembled WGS sequence"/>
</dbReference>
<organism evidence="4 5">
    <name type="scientific">Mycoplasma zalophi</name>
    <dbReference type="NCBI Taxonomy" id="191287"/>
    <lineage>
        <taxon>Bacteria</taxon>
        <taxon>Bacillati</taxon>
        <taxon>Mycoplasmatota</taxon>
        <taxon>Mollicutes</taxon>
        <taxon>Mycoplasmataceae</taxon>
        <taxon>Mycoplasma</taxon>
    </lineage>
</organism>
<dbReference type="RefSeq" id="WP_216488525.1">
    <property type="nucleotide sequence ID" value="NZ_JAHMHH010000001.1"/>
</dbReference>
<feature type="region of interest" description="Disordered" evidence="2">
    <location>
        <begin position="795"/>
        <end position="817"/>
    </location>
</feature>
<feature type="coiled-coil region" evidence="1">
    <location>
        <begin position="655"/>
        <end position="682"/>
    </location>
</feature>
<protein>
    <recommendedName>
        <fullName evidence="6">Lipoprotein</fullName>
    </recommendedName>
</protein>
<evidence type="ECO:0000313" key="5">
    <source>
        <dbReference type="Proteomes" id="UP000718793"/>
    </source>
</evidence>
<reference evidence="4" key="1">
    <citation type="submission" date="2021-06" db="EMBL/GenBank/DDBJ databases">
        <title>Novel Mycoplasma species detected in California sea lions (Zalophus californianus) from the USA.</title>
        <authorList>
            <person name="Volokhov D.V."/>
            <person name="Furtak V.A."/>
            <person name="Zagorodnyaya T.A."/>
        </authorList>
    </citation>
    <scope>NUCLEOTIDE SEQUENCE [LARGE SCALE GENOMIC DNA]</scope>
    <source>
        <strain evidence="4">CSL 5346</strain>
    </source>
</reference>
<evidence type="ECO:0000256" key="3">
    <source>
        <dbReference type="SAM" id="SignalP"/>
    </source>
</evidence>
<evidence type="ECO:0000256" key="2">
    <source>
        <dbReference type="SAM" id="MobiDB-lite"/>
    </source>
</evidence>
<evidence type="ECO:0000256" key="1">
    <source>
        <dbReference type="SAM" id="Coils"/>
    </source>
</evidence>
<evidence type="ECO:0008006" key="6">
    <source>
        <dbReference type="Google" id="ProtNLM"/>
    </source>
</evidence>
<accession>A0ABS6DPC8</accession>
<keyword evidence="1" id="KW-0175">Coiled coil</keyword>
<dbReference type="PROSITE" id="PS51257">
    <property type="entry name" value="PROKAR_LIPOPROTEIN"/>
    <property type="match status" value="1"/>
</dbReference>
<keyword evidence="3" id="KW-0732">Signal</keyword>
<feature type="coiled-coil region" evidence="1">
    <location>
        <begin position="491"/>
        <end position="518"/>
    </location>
</feature>
<sequence>MKKQKKNLLFVGSAAAITAVAATAAAISASCTTAENNNEVKLSVSQKTFMNLNSRVNVLRDTLEDKEMYKTTFDNLRRLIYDENKAYNKLDENQTDEINSLTGNYSLSYDKLVEAFAKTYEEVEVKEAEELVAQLSLLENQEVANDYKLKIQQAKEAIFTYKESTTTLDNKPARVSALVETEKALWNATVEIKKLLAPETVDAKTMYEFALATAEALMNYSEDKQGYESIFDDLFVRNFYAQKMAQPGQDSDYEAAYNYLWPETNNVHGPKFIQFYEEEVAFARELLIRMKTPEDLDGRKLRNGLEIAIRNSSDLLAGVNVTLLQKINGKIELDDMLKYAQAYQDAKEARIRAELLRKAKEAYDAKLAEVSQMETLLEDPKYATILKELQDSKTAETTPVSEKEANNTIEPTDYNNAVAKLEEALAKAKQDKEAQDALEAAKTAYETKLAEVKDYSTNTLTGTDYANVKTTLDNETTTVENRVDEQETKTVELYNKAATDLTTALEKAKAEKAKIDAKKAYETSKATADTSLAELKKEPKYSEISDALDAEIKKAVTEATKDTTDDYVNAKDILDKAITKATEDRDNYELNQAKKAYEEKVAEANAKELDDYPKTKANLTAKLAEIDNGLANPRTVESYNTAKDLVQTEIDNLDLAKAKEAYETKLAEVNEYKETIKDSEAATELETKVTEIDNQVKENPTVDKYDTGKTDLEAALVKAKAHHEYTTTLAAVIKDKDTFEDSPAKTKYENDINTHKIVDTNNATTDQFTDAVIKLKEAQLEAHKTRYEAAKEAYEDKYTEKDVENDSKYADAKTNKETKQDIIDRTEVAERTTELYDSGTTDFKNLLALLDAQLSFLDKLDDVKTKADGIQDDDTKQAALAEFTKIQEAANANKTVANFNEQKPKLDEALLNAFKNEYNKTKEANSAEAAKFTDSKYDNAISHNTSEIEKQDAIVNADGVTVDQVKNATDEVKKLTELLLEYTKYLNKLAEVITDKDSFEEGEIKTEYNTDIENANREATTDITKDKLTQGITKLEEAMLKANRRRYEKSKAAAENYKTTVLDTKSEDYKSIKDEFSTEFTRITSDAETDSTSAKYKTDYKALDDLVIETKAKVAKREKELAYINAYAEFLSAQQNYLSKLRNPEETQEAQTAKLKELLDTAKQKYDVYVQAANDFNVTPVEFKIAN</sequence>